<name>A0A7X0XB17_9LIST</name>
<organism evidence="1 2">
    <name type="scientific">Listeria booriae</name>
    <dbReference type="NCBI Taxonomy" id="1552123"/>
    <lineage>
        <taxon>Bacteria</taxon>
        <taxon>Bacillati</taxon>
        <taxon>Bacillota</taxon>
        <taxon>Bacilli</taxon>
        <taxon>Bacillales</taxon>
        <taxon>Listeriaceae</taxon>
        <taxon>Listeria</taxon>
    </lineage>
</organism>
<dbReference type="Gene3D" id="3.10.450.130">
    <property type="entry name" value="folded 79 residue fragment of lin0334 like domains"/>
    <property type="match status" value="1"/>
</dbReference>
<dbReference type="Proteomes" id="UP000533953">
    <property type="component" value="Unassembled WGS sequence"/>
</dbReference>
<evidence type="ECO:0000313" key="1">
    <source>
        <dbReference type="EMBL" id="MBC1490777.1"/>
    </source>
</evidence>
<evidence type="ECO:0000313" key="2">
    <source>
        <dbReference type="Proteomes" id="UP000533953"/>
    </source>
</evidence>
<dbReference type="Pfam" id="PF07252">
    <property type="entry name" value="DUF1433"/>
    <property type="match status" value="1"/>
</dbReference>
<dbReference type="InterPro" id="IPR009881">
    <property type="entry name" value="DUF1433"/>
</dbReference>
<proteinExistence type="predicted"/>
<gene>
    <name evidence="1" type="ORF">HCI99_02970</name>
</gene>
<dbReference type="AlphaFoldDB" id="A0A7X0XB17"/>
<protein>
    <submittedName>
        <fullName evidence="1">DUF1433 domain-containing protein</fullName>
    </submittedName>
</protein>
<sequence>MHNKNVEEEAYWDKQKERITLFLKYNYEGVDKITFEDTYKLPTGTVGIDGYVNDDKELDFSADIDSGMNFEAGGSTSAKLADMSKKEYRVKKKTVSDILKENNSINN</sequence>
<comment type="caution">
    <text evidence="1">The sequence shown here is derived from an EMBL/GenBank/DDBJ whole genome shotgun (WGS) entry which is preliminary data.</text>
</comment>
<dbReference type="RefSeq" id="WP_185400347.1">
    <property type="nucleotide sequence ID" value="NZ_JAARQU010000010.1"/>
</dbReference>
<dbReference type="EMBL" id="JAASTX010000003">
    <property type="protein sequence ID" value="MBC1490777.1"/>
    <property type="molecule type" value="Genomic_DNA"/>
</dbReference>
<accession>A0A7X0XB17</accession>
<reference evidence="1 2" key="1">
    <citation type="submission" date="2020-03" db="EMBL/GenBank/DDBJ databases">
        <title>Soil Listeria distribution.</title>
        <authorList>
            <person name="Liao J."/>
            <person name="Wiedmann M."/>
        </authorList>
    </citation>
    <scope>NUCLEOTIDE SEQUENCE [LARGE SCALE GENOMIC DNA]</scope>
    <source>
        <strain evidence="1 2">FSL L7-1547</strain>
    </source>
</reference>